<dbReference type="EMBL" id="JBBWWQ010000001">
    <property type="protein sequence ID" value="KAK8957535.1"/>
    <property type="molecule type" value="Genomic_DNA"/>
</dbReference>
<keyword evidence="2" id="KW-1185">Reference proteome</keyword>
<dbReference type="Gene3D" id="3.60.10.10">
    <property type="entry name" value="Endonuclease/exonuclease/phosphatase"/>
    <property type="match status" value="1"/>
</dbReference>
<dbReference type="PANTHER" id="PTHR35218:SF9">
    <property type="entry name" value="ENDONUCLEASE_EXONUCLEASE_PHOSPHATASE DOMAIN-CONTAINING PROTEIN"/>
    <property type="match status" value="1"/>
</dbReference>
<organism evidence="1 2">
    <name type="scientific">Platanthera zijinensis</name>
    <dbReference type="NCBI Taxonomy" id="2320716"/>
    <lineage>
        <taxon>Eukaryota</taxon>
        <taxon>Viridiplantae</taxon>
        <taxon>Streptophyta</taxon>
        <taxon>Embryophyta</taxon>
        <taxon>Tracheophyta</taxon>
        <taxon>Spermatophyta</taxon>
        <taxon>Magnoliopsida</taxon>
        <taxon>Liliopsida</taxon>
        <taxon>Asparagales</taxon>
        <taxon>Orchidaceae</taxon>
        <taxon>Orchidoideae</taxon>
        <taxon>Orchideae</taxon>
        <taxon>Orchidinae</taxon>
        <taxon>Platanthera</taxon>
    </lineage>
</organism>
<gene>
    <name evidence="1" type="ORF">KSP39_PZI001128</name>
</gene>
<accession>A0AAP0C503</accession>
<dbReference type="Proteomes" id="UP001418222">
    <property type="component" value="Unassembled WGS sequence"/>
</dbReference>
<evidence type="ECO:0000313" key="1">
    <source>
        <dbReference type="EMBL" id="KAK8957535.1"/>
    </source>
</evidence>
<dbReference type="InterPro" id="IPR036691">
    <property type="entry name" value="Endo/exonu/phosph_ase_sf"/>
</dbReference>
<name>A0AAP0C503_9ASPA</name>
<dbReference type="PANTHER" id="PTHR35218">
    <property type="entry name" value="RNASE H DOMAIN-CONTAINING PROTEIN"/>
    <property type="match status" value="1"/>
</dbReference>
<reference evidence="1 2" key="1">
    <citation type="journal article" date="2022" name="Nat. Plants">
        <title>Genomes of leafy and leafless Platanthera orchids illuminate the evolution of mycoheterotrophy.</title>
        <authorList>
            <person name="Li M.H."/>
            <person name="Liu K.W."/>
            <person name="Li Z."/>
            <person name="Lu H.C."/>
            <person name="Ye Q.L."/>
            <person name="Zhang D."/>
            <person name="Wang J.Y."/>
            <person name="Li Y.F."/>
            <person name="Zhong Z.M."/>
            <person name="Liu X."/>
            <person name="Yu X."/>
            <person name="Liu D.K."/>
            <person name="Tu X.D."/>
            <person name="Liu B."/>
            <person name="Hao Y."/>
            <person name="Liao X.Y."/>
            <person name="Jiang Y.T."/>
            <person name="Sun W.H."/>
            <person name="Chen J."/>
            <person name="Chen Y.Q."/>
            <person name="Ai Y."/>
            <person name="Zhai J.W."/>
            <person name="Wu S.S."/>
            <person name="Zhou Z."/>
            <person name="Hsiao Y.Y."/>
            <person name="Wu W.L."/>
            <person name="Chen Y.Y."/>
            <person name="Lin Y.F."/>
            <person name="Hsu J.L."/>
            <person name="Li C.Y."/>
            <person name="Wang Z.W."/>
            <person name="Zhao X."/>
            <person name="Zhong W.Y."/>
            <person name="Ma X.K."/>
            <person name="Ma L."/>
            <person name="Huang J."/>
            <person name="Chen G.Z."/>
            <person name="Huang M.Z."/>
            <person name="Huang L."/>
            <person name="Peng D.H."/>
            <person name="Luo Y.B."/>
            <person name="Zou S.Q."/>
            <person name="Chen S.P."/>
            <person name="Lan S."/>
            <person name="Tsai W.C."/>
            <person name="Van de Peer Y."/>
            <person name="Liu Z.J."/>
        </authorList>
    </citation>
    <scope>NUCLEOTIDE SEQUENCE [LARGE SCALE GENOMIC DNA]</scope>
    <source>
        <strain evidence="1">Lor287</strain>
    </source>
</reference>
<protein>
    <submittedName>
        <fullName evidence="1">Uncharacterized protein</fullName>
    </submittedName>
</protein>
<proteinExistence type="predicted"/>
<comment type="caution">
    <text evidence="1">The sequence shown here is derived from an EMBL/GenBank/DDBJ whole genome shotgun (WGS) entry which is preliminary data.</text>
</comment>
<dbReference type="AlphaFoldDB" id="A0AAP0C503"/>
<sequence length="237" mass="26821">MTSLIFWNCRGASKLAARVHLKDQVRENTPVAVVLLETRRQTFSRRDVDRLIGRNWNFRYVPSIGKSGGIILLCLDSIIKVNNVVKDKLVAEGKCNWIEHGDRNSIFFHADSTQWKQENRIVSLNFGDITISEQTEIEEAMEGHFSKRWCMEDSISCADLPMPHERITDFKAQLLAIPPTDAEIRKTIFSFGRNKVQGYGIGLVMECITGPRFVDLGCGTSKGLDLSGFRQHVDCAM</sequence>
<evidence type="ECO:0000313" key="2">
    <source>
        <dbReference type="Proteomes" id="UP001418222"/>
    </source>
</evidence>